<organism evidence="1 2">
    <name type="scientific">Eretmocerus hayati</name>
    <dbReference type="NCBI Taxonomy" id="131215"/>
    <lineage>
        <taxon>Eukaryota</taxon>
        <taxon>Metazoa</taxon>
        <taxon>Ecdysozoa</taxon>
        <taxon>Arthropoda</taxon>
        <taxon>Hexapoda</taxon>
        <taxon>Insecta</taxon>
        <taxon>Pterygota</taxon>
        <taxon>Neoptera</taxon>
        <taxon>Endopterygota</taxon>
        <taxon>Hymenoptera</taxon>
        <taxon>Apocrita</taxon>
        <taxon>Proctotrupomorpha</taxon>
        <taxon>Chalcidoidea</taxon>
        <taxon>Aphelinidae</taxon>
        <taxon>Aphelininae</taxon>
        <taxon>Eretmocerus</taxon>
    </lineage>
</organism>
<dbReference type="EMBL" id="CM056741">
    <property type="protein sequence ID" value="KAJ8683756.1"/>
    <property type="molecule type" value="Genomic_DNA"/>
</dbReference>
<keyword evidence="2" id="KW-1185">Reference proteome</keyword>
<gene>
    <name evidence="1" type="ORF">QAD02_019548</name>
</gene>
<sequence>GRLPDHWNVVQDLAGLPIINYSRYAGSIFQGNTQCNQEVLIVKETPPTENDGMSGQGYPCMDVDAAGPSWATPSAPYNNGIPGDSNGQVLPSHVHDTTINHENSRRSLSGRMKAPRGSKLFSCTLCPAKLCSKNSLKRHMMLHTGNHPYSCKICEKGFTHSGTLEDHMRIHTGEKPFTCEICNKSFSQKGNLHTHVQKHTEEKPFPCSLCTRKFKFKSNCRRHFNKHMKKVPTLRRKSCARPILNKGCNLNSDTTNYMTVHGSSSCSTTNVGSLAHRQADDFQNGPQERHQYQQQPHGYNQNFGMVTT</sequence>
<accession>A0ACC2PLQ9</accession>
<feature type="non-terminal residue" evidence="1">
    <location>
        <position position="308"/>
    </location>
</feature>
<evidence type="ECO:0000313" key="2">
    <source>
        <dbReference type="Proteomes" id="UP001239111"/>
    </source>
</evidence>
<feature type="non-terminal residue" evidence="1">
    <location>
        <position position="1"/>
    </location>
</feature>
<evidence type="ECO:0000313" key="1">
    <source>
        <dbReference type="EMBL" id="KAJ8683756.1"/>
    </source>
</evidence>
<comment type="caution">
    <text evidence="1">The sequence shown here is derived from an EMBL/GenBank/DDBJ whole genome shotgun (WGS) entry which is preliminary data.</text>
</comment>
<reference evidence="1" key="1">
    <citation type="submission" date="2023-04" db="EMBL/GenBank/DDBJ databases">
        <title>A chromosome-level genome assembly of the parasitoid wasp Eretmocerus hayati.</title>
        <authorList>
            <person name="Zhong Y."/>
            <person name="Liu S."/>
            <person name="Liu Y."/>
        </authorList>
    </citation>
    <scope>NUCLEOTIDE SEQUENCE</scope>
    <source>
        <strain evidence="1">ZJU_SS_LIU_2023</strain>
    </source>
</reference>
<proteinExistence type="predicted"/>
<name>A0ACC2PLQ9_9HYME</name>
<protein>
    <submittedName>
        <fullName evidence="1">Uncharacterized protein</fullName>
    </submittedName>
</protein>
<dbReference type="Proteomes" id="UP001239111">
    <property type="component" value="Chromosome 1"/>
</dbReference>